<dbReference type="RefSeq" id="WP_315724496.1">
    <property type="nucleotide sequence ID" value="NZ_JAVUPU010000002.1"/>
</dbReference>
<dbReference type="PROSITE" id="PS51257">
    <property type="entry name" value="PROKAR_LIPOPROTEIN"/>
    <property type="match status" value="1"/>
</dbReference>
<name>A0ABU3Q4W9_9SPHN</name>
<gene>
    <name evidence="2" type="ORF">RQX22_05820</name>
</gene>
<comment type="caution">
    <text evidence="2">The sequence shown here is derived from an EMBL/GenBank/DDBJ whole genome shotgun (WGS) entry which is preliminary data.</text>
</comment>
<keyword evidence="3" id="KW-1185">Reference proteome</keyword>
<keyword evidence="1" id="KW-0732">Signal</keyword>
<feature type="chain" id="PRO_5045529079" evidence="1">
    <location>
        <begin position="23"/>
        <end position="212"/>
    </location>
</feature>
<accession>A0ABU3Q4W9</accession>
<protein>
    <submittedName>
        <fullName evidence="2">Uncharacterized protein</fullName>
    </submittedName>
</protein>
<evidence type="ECO:0000313" key="3">
    <source>
        <dbReference type="Proteomes" id="UP001259572"/>
    </source>
</evidence>
<evidence type="ECO:0000256" key="1">
    <source>
        <dbReference type="SAM" id="SignalP"/>
    </source>
</evidence>
<dbReference type="Proteomes" id="UP001259572">
    <property type="component" value="Unassembled WGS sequence"/>
</dbReference>
<reference evidence="2 3" key="1">
    <citation type="submission" date="2023-05" db="EMBL/GenBank/DDBJ databases">
        <authorList>
            <person name="Guo Y."/>
        </authorList>
    </citation>
    <scope>NUCLEOTIDE SEQUENCE [LARGE SCALE GENOMIC DNA]</scope>
    <source>
        <strain evidence="2 3">GR2756</strain>
    </source>
</reference>
<dbReference type="EMBL" id="JAVUPU010000002">
    <property type="protein sequence ID" value="MDT9598464.1"/>
    <property type="molecule type" value="Genomic_DNA"/>
</dbReference>
<evidence type="ECO:0000313" key="2">
    <source>
        <dbReference type="EMBL" id="MDT9598464.1"/>
    </source>
</evidence>
<sequence>MFKLKAAAAALTILLVAGCSSDGQLTATGITITRSACPAVAIPAATGDVTLFNPESSRDASAIDVVANITNIRTTCDESGEHIVSNVTFDIQALRRDTRGDREVVLPYFATVVQAGSNVVSKSLSRVSLRFADGQARASATGSATGRVLASAAALPEDIRRQITRQRKPGDADAAIDPMADPNVRAAVQNASFELLIGFQLTEDQLRYNATR</sequence>
<feature type="signal peptide" evidence="1">
    <location>
        <begin position="1"/>
        <end position="22"/>
    </location>
</feature>
<organism evidence="2 3">
    <name type="scientific">Sphingosinicella rhizophila</name>
    <dbReference type="NCBI Taxonomy" id="3050082"/>
    <lineage>
        <taxon>Bacteria</taxon>
        <taxon>Pseudomonadati</taxon>
        <taxon>Pseudomonadota</taxon>
        <taxon>Alphaproteobacteria</taxon>
        <taxon>Sphingomonadales</taxon>
        <taxon>Sphingosinicellaceae</taxon>
        <taxon>Sphingosinicella</taxon>
    </lineage>
</organism>
<proteinExistence type="predicted"/>